<dbReference type="EMBL" id="CP009621">
    <property type="protein sequence ID" value="AKD04011.1"/>
    <property type="molecule type" value="Genomic_DNA"/>
</dbReference>
<dbReference type="STRING" id="400092.PKOR_14030"/>
<dbReference type="InterPro" id="IPR022025">
    <property type="entry name" value="Amidoligase_2"/>
</dbReference>
<proteinExistence type="predicted"/>
<protein>
    <submittedName>
        <fullName evidence="1">Amidoligase</fullName>
    </submittedName>
</protein>
<dbReference type="Proteomes" id="UP000033109">
    <property type="component" value="Chromosome"/>
</dbReference>
<keyword evidence="2" id="KW-1185">Reference proteome</keyword>
<keyword evidence="1" id="KW-0436">Ligase</keyword>
<gene>
    <name evidence="1" type="ORF">PKOR_14030</name>
</gene>
<dbReference type="KEGG" id="pko:PKOR_14030"/>
<sequence>MQFKQPPILHNENGEARTVGFELEYTNVGVEESAQLIQDLYGGEIEKKNRFKQKVKGTSLGDFTVEFDLTLLTEKRYKSVFETFNIHIEDVKLGSGTLEDEVEETLSSIISKVIPNEIACPPVPCTKLDQLEKLRKALYDRRAEGTESFITNAFGTHINVEVPAADVETILTYLRAFLLLYPWLLQKGKTDLARKMSPFINPYPTEYVELALNTSYHPDLSELIQDYHVYNPDRNRPLDLYPLFAALRNDLLESYSDIGKVKARKTFHYRLPNSSVAQPDWTLAQEWNNWVFIEELAYNREKVHQLCQEYIALKEDTLVGFESRWIKRTEQWLTY</sequence>
<dbReference type="Pfam" id="PF12224">
    <property type="entry name" value="Amidoligase_2"/>
    <property type="match status" value="1"/>
</dbReference>
<accession>A0A0E3UXZ4</accession>
<dbReference type="HOGENOM" id="CLU_888185_0_0_10"/>
<dbReference type="OrthoDB" id="5597599at2"/>
<evidence type="ECO:0000313" key="2">
    <source>
        <dbReference type="Proteomes" id="UP000033109"/>
    </source>
</evidence>
<dbReference type="GO" id="GO:0016874">
    <property type="term" value="F:ligase activity"/>
    <property type="evidence" value="ECO:0007669"/>
    <property type="project" value="UniProtKB-KW"/>
</dbReference>
<name>A0A0E3UXZ4_9BACT</name>
<dbReference type="AlphaFoldDB" id="A0A0E3UXZ4"/>
<organism evidence="1 2">
    <name type="scientific">Pontibacter korlensis</name>
    <dbReference type="NCBI Taxonomy" id="400092"/>
    <lineage>
        <taxon>Bacteria</taxon>
        <taxon>Pseudomonadati</taxon>
        <taxon>Bacteroidota</taxon>
        <taxon>Cytophagia</taxon>
        <taxon>Cytophagales</taxon>
        <taxon>Hymenobacteraceae</taxon>
        <taxon>Pontibacter</taxon>
    </lineage>
</organism>
<evidence type="ECO:0000313" key="1">
    <source>
        <dbReference type="EMBL" id="AKD04011.1"/>
    </source>
</evidence>
<dbReference type="RefSeq" id="WP_046311541.1">
    <property type="nucleotide sequence ID" value="NZ_CBCSCY010000017.1"/>
</dbReference>
<reference evidence="1 2" key="1">
    <citation type="journal article" date="2015" name="Sci. Rep.">
        <title>Unraveling adaptation of Pontibacter korlensis to radiation and infertility in desert through complete genome and comparative transcriptomic analysis.</title>
        <authorList>
            <person name="Dai J."/>
            <person name="Dai W."/>
            <person name="Qiu C."/>
            <person name="Yang Z."/>
            <person name="Zhang Y."/>
            <person name="Zhou M."/>
            <person name="Zhang L."/>
            <person name="Fang C."/>
            <person name="Gao Q."/>
            <person name="Yang Q."/>
            <person name="Li X."/>
            <person name="Wang Z."/>
            <person name="Wang Z."/>
            <person name="Jia Z."/>
            <person name="Chen X."/>
        </authorList>
    </citation>
    <scope>NUCLEOTIDE SEQUENCE [LARGE SCALE GENOMIC DNA]</scope>
    <source>
        <strain evidence="1 2">X14-1T</strain>
    </source>
</reference>
<dbReference type="PATRIC" id="fig|400092.3.peg.3056"/>